<reference evidence="2 3" key="1">
    <citation type="submission" date="2021-04" db="EMBL/GenBank/DDBJ databases">
        <authorList>
            <person name="Rodrigo-Torres L."/>
            <person name="Arahal R. D."/>
            <person name="Lucena T."/>
        </authorList>
    </citation>
    <scope>NUCLEOTIDE SEQUENCE [LARGE SCALE GENOMIC DNA]</scope>
    <source>
        <strain evidence="2 3">CECT 9623</strain>
    </source>
</reference>
<keyword evidence="3" id="KW-1185">Reference proteome</keyword>
<feature type="domain" description="HTH cro/C1-type" evidence="1">
    <location>
        <begin position="27"/>
        <end position="75"/>
    </location>
</feature>
<proteinExistence type="predicted"/>
<dbReference type="EMBL" id="CAJRAU010000006">
    <property type="protein sequence ID" value="CAG5072553.1"/>
    <property type="molecule type" value="Genomic_DNA"/>
</dbReference>
<sequence>MGRLDSIEANKSISRFVDKSFDISDRIVEILTRKKITQRQFAAMLGKSESEVSKWLSGTHNFTIKTIAHLEVVLEEVIMAVMNDSLENNVIEYEDKAPIADFVDCESCLDHLDVPYLRTENPVKFVEYSVS</sequence>
<evidence type="ECO:0000259" key="1">
    <source>
        <dbReference type="PROSITE" id="PS50943"/>
    </source>
</evidence>
<gene>
    <name evidence="2" type="ORF">DYBT9623_04192</name>
</gene>
<dbReference type="CDD" id="cd00093">
    <property type="entry name" value="HTH_XRE"/>
    <property type="match status" value="1"/>
</dbReference>
<dbReference type="InterPro" id="IPR010982">
    <property type="entry name" value="Lambda_DNA-bd_dom_sf"/>
</dbReference>
<dbReference type="InterPro" id="IPR001387">
    <property type="entry name" value="Cro/C1-type_HTH"/>
</dbReference>
<dbReference type="PROSITE" id="PS50943">
    <property type="entry name" value="HTH_CROC1"/>
    <property type="match status" value="1"/>
</dbReference>
<dbReference type="Gene3D" id="1.10.260.40">
    <property type="entry name" value="lambda repressor-like DNA-binding domains"/>
    <property type="match status" value="1"/>
</dbReference>
<dbReference type="SMART" id="SM00530">
    <property type="entry name" value="HTH_XRE"/>
    <property type="match status" value="1"/>
</dbReference>
<evidence type="ECO:0000313" key="2">
    <source>
        <dbReference type="EMBL" id="CAG5072553.1"/>
    </source>
</evidence>
<dbReference type="Pfam" id="PF01381">
    <property type="entry name" value="HTH_3"/>
    <property type="match status" value="1"/>
</dbReference>
<protein>
    <recommendedName>
        <fullName evidence="1">HTH cro/C1-type domain-containing protein</fullName>
    </recommendedName>
</protein>
<comment type="caution">
    <text evidence="2">The sequence shown here is derived from an EMBL/GenBank/DDBJ whole genome shotgun (WGS) entry which is preliminary data.</text>
</comment>
<name>A0ABN7RF77_9BACT</name>
<dbReference type="RefSeq" id="WP_215235472.1">
    <property type="nucleotide sequence ID" value="NZ_CAJRAU010000006.1"/>
</dbReference>
<dbReference type="Proteomes" id="UP000679725">
    <property type="component" value="Unassembled WGS sequence"/>
</dbReference>
<organism evidence="2 3">
    <name type="scientific">Dyadobacter linearis</name>
    <dbReference type="NCBI Taxonomy" id="2823330"/>
    <lineage>
        <taxon>Bacteria</taxon>
        <taxon>Pseudomonadati</taxon>
        <taxon>Bacteroidota</taxon>
        <taxon>Cytophagia</taxon>
        <taxon>Cytophagales</taxon>
        <taxon>Spirosomataceae</taxon>
        <taxon>Dyadobacter</taxon>
    </lineage>
</organism>
<dbReference type="SUPFAM" id="SSF47413">
    <property type="entry name" value="lambda repressor-like DNA-binding domains"/>
    <property type="match status" value="1"/>
</dbReference>
<evidence type="ECO:0000313" key="3">
    <source>
        <dbReference type="Proteomes" id="UP000679725"/>
    </source>
</evidence>
<accession>A0ABN7RF77</accession>